<evidence type="ECO:0000256" key="1">
    <source>
        <dbReference type="SAM" id="Phobius"/>
    </source>
</evidence>
<dbReference type="EMBL" id="KZ308209">
    <property type="protein sequence ID" value="KAG8224725.1"/>
    <property type="molecule type" value="Genomic_DNA"/>
</dbReference>
<comment type="caution">
    <text evidence="2">The sequence shown here is derived from an EMBL/GenBank/DDBJ whole genome shotgun (WGS) entry which is preliminary data.</text>
</comment>
<keyword evidence="1" id="KW-0812">Transmembrane</keyword>
<keyword evidence="3" id="KW-1185">Reference proteome</keyword>
<gene>
    <name evidence="2" type="ORF">J437_LFUL004895</name>
</gene>
<feature type="transmembrane region" description="Helical" evidence="1">
    <location>
        <begin position="29"/>
        <end position="52"/>
    </location>
</feature>
<evidence type="ECO:0000313" key="3">
    <source>
        <dbReference type="Proteomes" id="UP000792457"/>
    </source>
</evidence>
<name>A0A8K0JXX0_LADFU</name>
<reference evidence="2" key="1">
    <citation type="submission" date="2013-04" db="EMBL/GenBank/DDBJ databases">
        <authorList>
            <person name="Qu J."/>
            <person name="Murali S.C."/>
            <person name="Bandaranaike D."/>
            <person name="Bellair M."/>
            <person name="Blankenburg K."/>
            <person name="Chao H."/>
            <person name="Dinh H."/>
            <person name="Doddapaneni H."/>
            <person name="Downs B."/>
            <person name="Dugan-Rocha S."/>
            <person name="Elkadiri S."/>
            <person name="Gnanaolivu R.D."/>
            <person name="Hernandez B."/>
            <person name="Javaid M."/>
            <person name="Jayaseelan J.C."/>
            <person name="Lee S."/>
            <person name="Li M."/>
            <person name="Ming W."/>
            <person name="Munidasa M."/>
            <person name="Muniz J."/>
            <person name="Nguyen L."/>
            <person name="Ongeri F."/>
            <person name="Osuji N."/>
            <person name="Pu L.-L."/>
            <person name="Puazo M."/>
            <person name="Qu C."/>
            <person name="Quiroz J."/>
            <person name="Raj R."/>
            <person name="Weissenberger G."/>
            <person name="Xin Y."/>
            <person name="Zou X."/>
            <person name="Han Y."/>
            <person name="Richards S."/>
            <person name="Worley K."/>
            <person name="Muzny D."/>
            <person name="Gibbs R."/>
        </authorList>
    </citation>
    <scope>NUCLEOTIDE SEQUENCE</scope>
    <source>
        <strain evidence="2">Sampled in the wild</strain>
    </source>
</reference>
<keyword evidence="1" id="KW-0472">Membrane</keyword>
<organism evidence="2 3">
    <name type="scientific">Ladona fulva</name>
    <name type="common">Scarce chaser dragonfly</name>
    <name type="synonym">Libellula fulva</name>
    <dbReference type="NCBI Taxonomy" id="123851"/>
    <lineage>
        <taxon>Eukaryota</taxon>
        <taxon>Metazoa</taxon>
        <taxon>Ecdysozoa</taxon>
        <taxon>Arthropoda</taxon>
        <taxon>Hexapoda</taxon>
        <taxon>Insecta</taxon>
        <taxon>Pterygota</taxon>
        <taxon>Palaeoptera</taxon>
        <taxon>Odonata</taxon>
        <taxon>Epiprocta</taxon>
        <taxon>Anisoptera</taxon>
        <taxon>Libelluloidea</taxon>
        <taxon>Libellulidae</taxon>
        <taxon>Ladona</taxon>
    </lineage>
</organism>
<sequence length="197" mass="22374">MNFLIDFILFGACLGSANRSTYSRKAISVLHFFTFCCFTILWIFMSVSASYTSDSFSHRSWMNVRACPYLFNHIFKGYTPKGNTDINIYRLRQDAKGDLGKCVQTCCDAGERSFKEGQLRADEDDYIEMCNAIMMLKGECYHVTCKLSATCAPNKNNKSKDSVMVLIRPPSTADESQGWEDIIDLSEDVRGLQPSRR</sequence>
<keyword evidence="1" id="KW-1133">Transmembrane helix</keyword>
<reference evidence="2" key="2">
    <citation type="submission" date="2017-10" db="EMBL/GenBank/DDBJ databases">
        <title>Ladona fulva Genome sequencing and assembly.</title>
        <authorList>
            <person name="Murali S."/>
            <person name="Richards S."/>
            <person name="Bandaranaike D."/>
            <person name="Bellair M."/>
            <person name="Blankenburg K."/>
            <person name="Chao H."/>
            <person name="Dinh H."/>
            <person name="Doddapaneni H."/>
            <person name="Dugan-Rocha S."/>
            <person name="Elkadiri S."/>
            <person name="Gnanaolivu R."/>
            <person name="Hernandez B."/>
            <person name="Skinner E."/>
            <person name="Javaid M."/>
            <person name="Lee S."/>
            <person name="Li M."/>
            <person name="Ming W."/>
            <person name="Munidasa M."/>
            <person name="Muniz J."/>
            <person name="Nguyen L."/>
            <person name="Hughes D."/>
            <person name="Osuji N."/>
            <person name="Pu L.-L."/>
            <person name="Puazo M."/>
            <person name="Qu C."/>
            <person name="Quiroz J."/>
            <person name="Raj R."/>
            <person name="Weissenberger G."/>
            <person name="Xin Y."/>
            <person name="Zou X."/>
            <person name="Han Y."/>
            <person name="Worley K."/>
            <person name="Muzny D."/>
            <person name="Gibbs R."/>
        </authorList>
    </citation>
    <scope>NUCLEOTIDE SEQUENCE</scope>
    <source>
        <strain evidence="2">Sampled in the wild</strain>
    </source>
</reference>
<dbReference type="Proteomes" id="UP000792457">
    <property type="component" value="Unassembled WGS sequence"/>
</dbReference>
<accession>A0A8K0JXX0</accession>
<proteinExistence type="predicted"/>
<evidence type="ECO:0000313" key="2">
    <source>
        <dbReference type="EMBL" id="KAG8224725.1"/>
    </source>
</evidence>
<protein>
    <submittedName>
        <fullName evidence="2">Uncharacterized protein</fullName>
    </submittedName>
</protein>
<dbReference type="AlphaFoldDB" id="A0A8K0JXX0"/>